<dbReference type="GO" id="GO:0046872">
    <property type="term" value="F:metal ion binding"/>
    <property type="evidence" value="ECO:0007669"/>
    <property type="project" value="InterPro"/>
</dbReference>
<dbReference type="InterPro" id="IPR038390">
    <property type="entry name" value="Metal_Tscrpt_repr_sf"/>
</dbReference>
<dbReference type="EMBL" id="MEZY01000019">
    <property type="protein sequence ID" value="OGD64408.1"/>
    <property type="molecule type" value="Genomic_DNA"/>
</dbReference>
<dbReference type="Proteomes" id="UP000178583">
    <property type="component" value="Unassembled WGS sequence"/>
</dbReference>
<accession>A0A1F5EAJ6</accession>
<dbReference type="GO" id="GO:0003677">
    <property type="term" value="F:DNA binding"/>
    <property type="evidence" value="ECO:0007669"/>
    <property type="project" value="InterPro"/>
</dbReference>
<sequence>MKYQSIYNRLRRIEGQIRGIEEMVSKERSEADIVIQLEAVKSSVASTITSLFESSIKAESGRGKAESDKKMVQIEEEKLESLLKMIKKS</sequence>
<organism evidence="1 2">
    <name type="scientific">Candidatus Berkelbacteria bacterium RIFOXYA2_FULL_43_10</name>
    <dbReference type="NCBI Taxonomy" id="1797472"/>
    <lineage>
        <taxon>Bacteria</taxon>
        <taxon>Candidatus Berkelbacteria</taxon>
    </lineage>
</organism>
<proteinExistence type="predicted"/>
<protein>
    <recommendedName>
        <fullName evidence="3">Transcriptional regulator</fullName>
    </recommendedName>
</protein>
<dbReference type="GO" id="GO:0045892">
    <property type="term" value="P:negative regulation of DNA-templated transcription"/>
    <property type="evidence" value="ECO:0007669"/>
    <property type="project" value="UniProtKB-ARBA"/>
</dbReference>
<dbReference type="InterPro" id="IPR003735">
    <property type="entry name" value="Metal_Tscrpt_repr"/>
</dbReference>
<dbReference type="PANTHER" id="PTHR33677">
    <property type="entry name" value="TRANSCRIPTIONAL REPRESSOR FRMR-RELATED"/>
    <property type="match status" value="1"/>
</dbReference>
<dbReference type="STRING" id="1797472.A2215_04340"/>
<reference evidence="1 2" key="1">
    <citation type="journal article" date="2016" name="Nat. Commun.">
        <title>Thousands of microbial genomes shed light on interconnected biogeochemical processes in an aquifer system.</title>
        <authorList>
            <person name="Anantharaman K."/>
            <person name="Brown C.T."/>
            <person name="Hug L.A."/>
            <person name="Sharon I."/>
            <person name="Castelle C.J."/>
            <person name="Probst A.J."/>
            <person name="Thomas B.C."/>
            <person name="Singh A."/>
            <person name="Wilkins M.J."/>
            <person name="Karaoz U."/>
            <person name="Brodie E.L."/>
            <person name="Williams K.H."/>
            <person name="Hubbard S.S."/>
            <person name="Banfield J.F."/>
        </authorList>
    </citation>
    <scope>NUCLEOTIDE SEQUENCE [LARGE SCALE GENOMIC DNA]</scope>
</reference>
<dbReference type="Pfam" id="PF02583">
    <property type="entry name" value="Trns_repr_metal"/>
    <property type="match status" value="1"/>
</dbReference>
<comment type="caution">
    <text evidence="1">The sequence shown here is derived from an EMBL/GenBank/DDBJ whole genome shotgun (WGS) entry which is preliminary data.</text>
</comment>
<evidence type="ECO:0008006" key="3">
    <source>
        <dbReference type="Google" id="ProtNLM"/>
    </source>
</evidence>
<gene>
    <name evidence="1" type="ORF">A2215_04340</name>
</gene>
<name>A0A1F5EAJ6_9BACT</name>
<evidence type="ECO:0000313" key="1">
    <source>
        <dbReference type="EMBL" id="OGD64408.1"/>
    </source>
</evidence>
<dbReference type="Gene3D" id="1.20.58.1000">
    <property type="entry name" value="Metal-sensitive repressor, helix protomer"/>
    <property type="match status" value="1"/>
</dbReference>
<dbReference type="AlphaFoldDB" id="A0A1F5EAJ6"/>
<evidence type="ECO:0000313" key="2">
    <source>
        <dbReference type="Proteomes" id="UP000178583"/>
    </source>
</evidence>